<accession>A0ABN1KE31</accession>
<dbReference type="InterPro" id="IPR016084">
    <property type="entry name" value="Haem_Oase-like_multi-hlx"/>
</dbReference>
<comment type="function">
    <text evidence="1">Catalyzes an amino-pyrimidine hydrolysis reaction at the C5' of the pyrimidine moiety of thiamine compounds, a reaction that is part of a thiamine salvage pathway.</text>
</comment>
<gene>
    <name evidence="3" type="primary">tenA</name>
    <name evidence="3" type="ORF">GCM10009433_24660</name>
</gene>
<keyword evidence="4" id="KW-1185">Reference proteome</keyword>
<organism evidence="3 4">
    <name type="scientific">Psychroflexus lacisalsi</name>
    <dbReference type="NCBI Taxonomy" id="503928"/>
    <lineage>
        <taxon>Bacteria</taxon>
        <taxon>Pseudomonadati</taxon>
        <taxon>Bacteroidota</taxon>
        <taxon>Flavobacteriia</taxon>
        <taxon>Flavobacteriales</taxon>
        <taxon>Flavobacteriaceae</taxon>
        <taxon>Psychroflexus</taxon>
    </lineage>
</organism>
<dbReference type="InterPro" id="IPR004305">
    <property type="entry name" value="Thiaminase-2/PQQC"/>
</dbReference>
<comment type="catalytic activity">
    <reaction evidence="1">
        <text>4-amino-5-aminomethyl-2-methylpyrimidine + H2O = 4-amino-5-hydroxymethyl-2-methylpyrimidine + NH4(+)</text>
        <dbReference type="Rhea" id="RHEA:31799"/>
        <dbReference type="ChEBI" id="CHEBI:15377"/>
        <dbReference type="ChEBI" id="CHEBI:16892"/>
        <dbReference type="ChEBI" id="CHEBI:28938"/>
        <dbReference type="ChEBI" id="CHEBI:63416"/>
        <dbReference type="EC" id="3.5.99.2"/>
    </reaction>
</comment>
<dbReference type="Proteomes" id="UP001500185">
    <property type="component" value="Unassembled WGS sequence"/>
</dbReference>
<reference evidence="3 4" key="1">
    <citation type="journal article" date="2019" name="Int. J. Syst. Evol. Microbiol.">
        <title>The Global Catalogue of Microorganisms (GCM) 10K type strain sequencing project: providing services to taxonomists for standard genome sequencing and annotation.</title>
        <authorList>
            <consortium name="The Broad Institute Genomics Platform"/>
            <consortium name="The Broad Institute Genome Sequencing Center for Infectious Disease"/>
            <person name="Wu L."/>
            <person name="Ma J."/>
        </authorList>
    </citation>
    <scope>NUCLEOTIDE SEQUENCE [LARGE SCALE GENOMIC DNA]</scope>
    <source>
        <strain evidence="3 4">JCM 16231</strain>
    </source>
</reference>
<dbReference type="SUPFAM" id="SSF48613">
    <property type="entry name" value="Heme oxygenase-like"/>
    <property type="match status" value="1"/>
</dbReference>
<proteinExistence type="inferred from homology"/>
<dbReference type="Pfam" id="PF03070">
    <property type="entry name" value="TENA_THI-4"/>
    <property type="match status" value="1"/>
</dbReference>
<evidence type="ECO:0000313" key="3">
    <source>
        <dbReference type="EMBL" id="GAA0763341.1"/>
    </source>
</evidence>
<name>A0ABN1KE31_9FLAO</name>
<comment type="similarity">
    <text evidence="1">Belongs to the TenA family.</text>
</comment>
<dbReference type="PANTHER" id="PTHR43198">
    <property type="entry name" value="BIFUNCTIONAL TH2 PROTEIN"/>
    <property type="match status" value="1"/>
</dbReference>
<protein>
    <recommendedName>
        <fullName evidence="1">Aminopyrimidine aminohydrolase</fullName>
        <ecNumber evidence="1">3.5.99.2</ecNumber>
    </recommendedName>
</protein>
<comment type="caution">
    <text evidence="3">The sequence shown here is derived from an EMBL/GenBank/DDBJ whole genome shotgun (WGS) entry which is preliminary data.</text>
</comment>
<comment type="catalytic activity">
    <reaction evidence="1">
        <text>thiamine + H2O = 5-(2-hydroxyethyl)-4-methylthiazole + 4-amino-5-hydroxymethyl-2-methylpyrimidine + H(+)</text>
        <dbReference type="Rhea" id="RHEA:17509"/>
        <dbReference type="ChEBI" id="CHEBI:15377"/>
        <dbReference type="ChEBI" id="CHEBI:15378"/>
        <dbReference type="ChEBI" id="CHEBI:16892"/>
        <dbReference type="ChEBI" id="CHEBI:17957"/>
        <dbReference type="ChEBI" id="CHEBI:18385"/>
        <dbReference type="EC" id="3.5.99.2"/>
    </reaction>
</comment>
<evidence type="ECO:0000256" key="1">
    <source>
        <dbReference type="RuleBase" id="RU363093"/>
    </source>
</evidence>
<evidence type="ECO:0000313" key="4">
    <source>
        <dbReference type="Proteomes" id="UP001500185"/>
    </source>
</evidence>
<dbReference type="InterPro" id="IPR027574">
    <property type="entry name" value="Thiaminase_II"/>
</dbReference>
<comment type="pathway">
    <text evidence="1">Cofactor biosynthesis; thiamine diphosphate biosynthesis.</text>
</comment>
<evidence type="ECO:0000259" key="2">
    <source>
        <dbReference type="Pfam" id="PF03070"/>
    </source>
</evidence>
<dbReference type="CDD" id="cd19365">
    <property type="entry name" value="TenA_C-like"/>
    <property type="match status" value="1"/>
</dbReference>
<dbReference type="InterPro" id="IPR050967">
    <property type="entry name" value="Thiamine_Salvage_TenA"/>
</dbReference>
<keyword evidence="1" id="KW-0784">Thiamine biosynthesis</keyword>
<dbReference type="RefSeq" id="WP_224454662.1">
    <property type="nucleotide sequence ID" value="NZ_BAAAGG010000022.1"/>
</dbReference>
<feature type="domain" description="Thiaminase-2/PQQC" evidence="2">
    <location>
        <begin position="13"/>
        <end position="213"/>
    </location>
</feature>
<dbReference type="Gene3D" id="1.20.910.10">
    <property type="entry name" value="Heme oxygenase-like"/>
    <property type="match status" value="1"/>
</dbReference>
<dbReference type="EC" id="3.5.99.2" evidence="1"/>
<dbReference type="EMBL" id="BAAAGG010000022">
    <property type="protein sequence ID" value="GAA0763341.1"/>
    <property type="molecule type" value="Genomic_DNA"/>
</dbReference>
<sequence length="219" mass="25540">MNYKWFPKTIDLVHPLMNQIKNHAFIKELSEGTLSAEQFHFYMHQDAFYLTIYGKVLGNIATQLKDPDHSLDYMSFANGTIEVEKALHKEFISQLGGFKPPEKSPTCSLYTGFLTEVYQYDSIEVSLSAVLPCFWIYKEVGDYLLSIANTNNNPYQKWMDTYGGEDFSNSVDRAIEITEYYAENTTSKVREEMTEAFLKTAQLEWMFWDSAYRKEKWPV</sequence>
<dbReference type="PANTHER" id="PTHR43198:SF2">
    <property type="entry name" value="SI:CH1073-67J19.1-RELATED"/>
    <property type="match status" value="1"/>
</dbReference>
<dbReference type="NCBIfam" id="TIGR04306">
    <property type="entry name" value="salvage_TenA"/>
    <property type="match status" value="1"/>
</dbReference>
<keyword evidence="1" id="KW-0378">Hydrolase</keyword>